<dbReference type="EMBL" id="HACA01011255">
    <property type="protein sequence ID" value="CDW28616.1"/>
    <property type="molecule type" value="Transcribed_RNA"/>
</dbReference>
<dbReference type="AlphaFoldDB" id="A0A0K2TT87"/>
<keyword evidence="1" id="KW-0812">Transmembrane</keyword>
<feature type="transmembrane region" description="Helical" evidence="1">
    <location>
        <begin position="26"/>
        <end position="53"/>
    </location>
</feature>
<keyword evidence="1" id="KW-0472">Membrane</keyword>
<protein>
    <submittedName>
        <fullName evidence="2">Uncharacterized protein</fullName>
    </submittedName>
</protein>
<evidence type="ECO:0000313" key="2">
    <source>
        <dbReference type="EMBL" id="CDW28616.1"/>
    </source>
</evidence>
<organism evidence="2">
    <name type="scientific">Lepeophtheirus salmonis</name>
    <name type="common">Salmon louse</name>
    <name type="synonym">Caligus salmonis</name>
    <dbReference type="NCBI Taxonomy" id="72036"/>
    <lineage>
        <taxon>Eukaryota</taxon>
        <taxon>Metazoa</taxon>
        <taxon>Ecdysozoa</taxon>
        <taxon>Arthropoda</taxon>
        <taxon>Crustacea</taxon>
        <taxon>Multicrustacea</taxon>
        <taxon>Hexanauplia</taxon>
        <taxon>Copepoda</taxon>
        <taxon>Siphonostomatoida</taxon>
        <taxon>Caligidae</taxon>
        <taxon>Lepeophtheirus</taxon>
    </lineage>
</organism>
<keyword evidence="1" id="KW-1133">Transmembrane helix</keyword>
<proteinExistence type="predicted"/>
<accession>A0A0K2TT87</accession>
<sequence>MGQYPLLLHLATLKEPHHDYPNSLFYYYNVLINVSSISSPCYILIISVSVLVLD</sequence>
<reference evidence="2" key="1">
    <citation type="submission" date="2014-05" db="EMBL/GenBank/DDBJ databases">
        <authorList>
            <person name="Chronopoulou M."/>
        </authorList>
    </citation>
    <scope>NUCLEOTIDE SEQUENCE</scope>
    <source>
        <tissue evidence="2">Whole organism</tissue>
    </source>
</reference>
<evidence type="ECO:0000256" key="1">
    <source>
        <dbReference type="SAM" id="Phobius"/>
    </source>
</evidence>
<feature type="non-terminal residue" evidence="2">
    <location>
        <position position="54"/>
    </location>
</feature>
<name>A0A0K2TT87_LEPSM</name>